<gene>
    <name evidence="2" type="ORF">L210DRAFT_3656731</name>
</gene>
<evidence type="ECO:0000313" key="3">
    <source>
        <dbReference type="Proteomes" id="UP001194468"/>
    </source>
</evidence>
<reference evidence="2" key="2">
    <citation type="journal article" date="2020" name="Nat. Commun.">
        <title>Large-scale genome sequencing of mycorrhizal fungi provides insights into the early evolution of symbiotic traits.</title>
        <authorList>
            <person name="Miyauchi S."/>
            <person name="Kiss E."/>
            <person name="Kuo A."/>
            <person name="Drula E."/>
            <person name="Kohler A."/>
            <person name="Sanchez-Garcia M."/>
            <person name="Morin E."/>
            <person name="Andreopoulos B."/>
            <person name="Barry K.W."/>
            <person name="Bonito G."/>
            <person name="Buee M."/>
            <person name="Carver A."/>
            <person name="Chen C."/>
            <person name="Cichocki N."/>
            <person name="Clum A."/>
            <person name="Culley D."/>
            <person name="Crous P.W."/>
            <person name="Fauchery L."/>
            <person name="Girlanda M."/>
            <person name="Hayes R.D."/>
            <person name="Keri Z."/>
            <person name="LaButti K."/>
            <person name="Lipzen A."/>
            <person name="Lombard V."/>
            <person name="Magnuson J."/>
            <person name="Maillard F."/>
            <person name="Murat C."/>
            <person name="Nolan M."/>
            <person name="Ohm R.A."/>
            <person name="Pangilinan J."/>
            <person name="Pereira M.F."/>
            <person name="Perotto S."/>
            <person name="Peter M."/>
            <person name="Pfister S."/>
            <person name="Riley R."/>
            <person name="Sitrit Y."/>
            <person name="Stielow J.B."/>
            <person name="Szollosi G."/>
            <person name="Zifcakova L."/>
            <person name="Stursova M."/>
            <person name="Spatafora J.W."/>
            <person name="Tedersoo L."/>
            <person name="Vaario L.M."/>
            <person name="Yamada A."/>
            <person name="Yan M."/>
            <person name="Wang P."/>
            <person name="Xu J."/>
            <person name="Bruns T."/>
            <person name="Baldrian P."/>
            <person name="Vilgalys R."/>
            <person name="Dunand C."/>
            <person name="Henrissat B."/>
            <person name="Grigoriev I.V."/>
            <person name="Hibbett D."/>
            <person name="Nagy L.G."/>
            <person name="Martin F.M."/>
        </authorList>
    </citation>
    <scope>NUCLEOTIDE SEQUENCE</scope>
    <source>
        <strain evidence="2">BED1</strain>
    </source>
</reference>
<proteinExistence type="predicted"/>
<protein>
    <submittedName>
        <fullName evidence="2">Uncharacterized protein</fullName>
    </submittedName>
</protein>
<reference evidence="2" key="1">
    <citation type="submission" date="2019-10" db="EMBL/GenBank/DDBJ databases">
        <authorList>
            <consortium name="DOE Joint Genome Institute"/>
            <person name="Kuo A."/>
            <person name="Miyauchi S."/>
            <person name="Kiss E."/>
            <person name="Drula E."/>
            <person name="Kohler A."/>
            <person name="Sanchez-Garcia M."/>
            <person name="Andreopoulos B."/>
            <person name="Barry K.W."/>
            <person name="Bonito G."/>
            <person name="Buee M."/>
            <person name="Carver A."/>
            <person name="Chen C."/>
            <person name="Cichocki N."/>
            <person name="Clum A."/>
            <person name="Culley D."/>
            <person name="Crous P.W."/>
            <person name="Fauchery L."/>
            <person name="Girlanda M."/>
            <person name="Hayes R."/>
            <person name="Keri Z."/>
            <person name="LaButti K."/>
            <person name="Lipzen A."/>
            <person name="Lombard V."/>
            <person name="Magnuson J."/>
            <person name="Maillard F."/>
            <person name="Morin E."/>
            <person name="Murat C."/>
            <person name="Nolan M."/>
            <person name="Ohm R."/>
            <person name="Pangilinan J."/>
            <person name="Pereira M."/>
            <person name="Perotto S."/>
            <person name="Peter M."/>
            <person name="Riley R."/>
            <person name="Sitrit Y."/>
            <person name="Stielow B."/>
            <person name="Szollosi G."/>
            <person name="Zifcakova L."/>
            <person name="Stursova M."/>
            <person name="Spatafora J.W."/>
            <person name="Tedersoo L."/>
            <person name="Vaario L.-M."/>
            <person name="Yamada A."/>
            <person name="Yan M."/>
            <person name="Wang P."/>
            <person name="Xu J."/>
            <person name="Bruns T."/>
            <person name="Baldrian P."/>
            <person name="Vilgalys R."/>
            <person name="Henrissat B."/>
            <person name="Grigoriev I.V."/>
            <person name="Hibbett D."/>
            <person name="Nagy L.G."/>
            <person name="Martin F.M."/>
        </authorList>
    </citation>
    <scope>NUCLEOTIDE SEQUENCE</scope>
    <source>
        <strain evidence="2">BED1</strain>
    </source>
</reference>
<evidence type="ECO:0000256" key="1">
    <source>
        <dbReference type="SAM" id="MobiDB-lite"/>
    </source>
</evidence>
<name>A0AAD4G602_BOLED</name>
<comment type="caution">
    <text evidence="2">The sequence shown here is derived from an EMBL/GenBank/DDBJ whole genome shotgun (WGS) entry which is preliminary data.</text>
</comment>
<accession>A0AAD4G602</accession>
<organism evidence="2 3">
    <name type="scientific">Boletus edulis BED1</name>
    <dbReference type="NCBI Taxonomy" id="1328754"/>
    <lineage>
        <taxon>Eukaryota</taxon>
        <taxon>Fungi</taxon>
        <taxon>Dikarya</taxon>
        <taxon>Basidiomycota</taxon>
        <taxon>Agaricomycotina</taxon>
        <taxon>Agaricomycetes</taxon>
        <taxon>Agaricomycetidae</taxon>
        <taxon>Boletales</taxon>
        <taxon>Boletineae</taxon>
        <taxon>Boletaceae</taxon>
        <taxon>Boletoideae</taxon>
        <taxon>Boletus</taxon>
    </lineage>
</organism>
<feature type="region of interest" description="Disordered" evidence="1">
    <location>
        <begin position="31"/>
        <end position="99"/>
    </location>
</feature>
<dbReference type="AlphaFoldDB" id="A0AAD4G602"/>
<evidence type="ECO:0000313" key="2">
    <source>
        <dbReference type="EMBL" id="KAF8416207.1"/>
    </source>
</evidence>
<feature type="compositionally biased region" description="Acidic residues" evidence="1">
    <location>
        <begin position="48"/>
        <end position="61"/>
    </location>
</feature>
<keyword evidence="3" id="KW-1185">Reference proteome</keyword>
<dbReference type="Proteomes" id="UP001194468">
    <property type="component" value="Unassembled WGS sequence"/>
</dbReference>
<dbReference type="EMBL" id="WHUW01000267">
    <property type="protein sequence ID" value="KAF8416207.1"/>
    <property type="molecule type" value="Genomic_DNA"/>
</dbReference>
<sequence length="227" mass="25060">MFRDIAISPERINALPEDDIPIEISVAIRHEDDDQTAMKEQAGYVPTDDLEREEDVQETDERENFVAGKGDDNLPGDGTSDDEDSQVSSEQDKDGSVIPLQYLGVSDTELNEVSMDERMKYALANQQDSEGGYIVRHGVKPLSEFGTGRGDRTAPTENPLAAAYPVLFPYGIGGIEAKRERKIPDTPFFPICHLRYRAKKGSLAVSAYPDEPERFRAGCAGYSVPDS</sequence>